<proteinExistence type="predicted"/>
<dbReference type="OrthoDB" id="214814at2"/>
<reference evidence="1 2" key="1">
    <citation type="submission" date="2019-07" db="EMBL/GenBank/DDBJ databases">
        <title>Whole genome shotgun sequence of Deinococcus cellulosilyticus NBRC 106333.</title>
        <authorList>
            <person name="Hosoyama A."/>
            <person name="Uohara A."/>
            <person name="Ohji S."/>
            <person name="Ichikawa N."/>
        </authorList>
    </citation>
    <scope>NUCLEOTIDE SEQUENCE [LARGE SCALE GENOMIC DNA]</scope>
    <source>
        <strain evidence="1 2">NBRC 106333</strain>
    </source>
</reference>
<evidence type="ECO:0000313" key="1">
    <source>
        <dbReference type="EMBL" id="GEM46739.1"/>
    </source>
</evidence>
<accession>A0A511N1P0</accession>
<protein>
    <submittedName>
        <fullName evidence="1">Uncharacterized protein</fullName>
    </submittedName>
</protein>
<gene>
    <name evidence="1" type="ORF">DC3_23740</name>
</gene>
<name>A0A511N1P0_DEIC1</name>
<dbReference type="RefSeq" id="WP_146884539.1">
    <property type="nucleotide sequence ID" value="NZ_BJXB01000009.1"/>
</dbReference>
<dbReference type="AlphaFoldDB" id="A0A511N1P0"/>
<dbReference type="EMBL" id="BJXB01000009">
    <property type="protein sequence ID" value="GEM46739.1"/>
    <property type="molecule type" value="Genomic_DNA"/>
</dbReference>
<comment type="caution">
    <text evidence="1">The sequence shown here is derived from an EMBL/GenBank/DDBJ whole genome shotgun (WGS) entry which is preliminary data.</text>
</comment>
<organism evidence="1 2">
    <name type="scientific">Deinococcus cellulosilyticus (strain DSM 18568 / NBRC 106333 / KACC 11606 / 5516J-15)</name>
    <dbReference type="NCBI Taxonomy" id="1223518"/>
    <lineage>
        <taxon>Bacteria</taxon>
        <taxon>Thermotogati</taxon>
        <taxon>Deinococcota</taxon>
        <taxon>Deinococci</taxon>
        <taxon>Deinococcales</taxon>
        <taxon>Deinococcaceae</taxon>
        <taxon>Deinococcus</taxon>
    </lineage>
</organism>
<keyword evidence="2" id="KW-1185">Reference proteome</keyword>
<sequence length="131" mass="14964">MSQLLTLIDETTTGKKTTVCTLTFPETHVTAREILRRRIYAEVTEHNNQSSRSFQGLVWPGGDPAQCTAGHATPPLDWEKQFKTAQQAFQMFQFIMLVQDRQIENLEEEIHLKPDETLEIHFLKLVPLVGG</sequence>
<evidence type="ECO:0000313" key="2">
    <source>
        <dbReference type="Proteomes" id="UP000321306"/>
    </source>
</evidence>
<dbReference type="Proteomes" id="UP000321306">
    <property type="component" value="Unassembled WGS sequence"/>
</dbReference>